<dbReference type="STRING" id="1448308.A0A2T2NNB2"/>
<dbReference type="AlphaFoldDB" id="A0A2T2NNB2"/>
<sequence>MAGPAAVLTELSAHLDKIDQDPSTPLDTDLLERCELLTTTPEYRNQIWQVTQPLFLQLATLLPKLQQDPAPLTHFIVKLAAPYRFDDIKDVEFEIGLDLQATPFHGLILSLLEKAATSSTDAQALANRPTVMLAIVRLWLCTQDTGVATQAADLLIALLHASKNEPVAVPGEAPLHTYGTGPIWKRLFNDSDINALYYHFTCLKKLSGSVAPLLSKRDKTISQARLLEWLPRVGAMDWNTIVTPHDSDIEREVGLVDGQGLLHYASLKMVDTDDDILMHMTLINFFSELITKVKTKPHLTHYDSSLSLDFVKDQGIHKQIIEFHTSESPGIEQSFLGNRTAHYISEYAVTYPENFENSAELQSIRNYVHRNIQKCEPNDLSVLASMPRATLIPRRSAGLAWDDCVVLDVPITRTNADALKTLAAVFHGPAKAEITFPQVETVGSDARRDETEASLARLLTSLYYTKKPTMFSDIVKHAETIAMKDNALAALTLIRALITSNWSSAPITDLITENDPTYARIQNFPNSGIDLILDPSISGGILPSLLKPATSFSNLVGGRGDAENAAYQVAMAKFDVLKALGQRLEKDGGRQDVIGMVRRRISEGPWGVGGGAGSRIGTLEL</sequence>
<organism evidence="1 2">
    <name type="scientific">Corynespora cassiicola Philippines</name>
    <dbReference type="NCBI Taxonomy" id="1448308"/>
    <lineage>
        <taxon>Eukaryota</taxon>
        <taxon>Fungi</taxon>
        <taxon>Dikarya</taxon>
        <taxon>Ascomycota</taxon>
        <taxon>Pezizomycotina</taxon>
        <taxon>Dothideomycetes</taxon>
        <taxon>Pleosporomycetidae</taxon>
        <taxon>Pleosporales</taxon>
        <taxon>Corynesporascaceae</taxon>
        <taxon>Corynespora</taxon>
    </lineage>
</organism>
<name>A0A2T2NNB2_CORCC</name>
<dbReference type="Proteomes" id="UP000240883">
    <property type="component" value="Unassembled WGS sequence"/>
</dbReference>
<accession>A0A2T2NNB2</accession>
<protein>
    <submittedName>
        <fullName evidence="1">Uncharacterized protein</fullName>
    </submittedName>
</protein>
<keyword evidence="2" id="KW-1185">Reference proteome</keyword>
<reference evidence="1 2" key="1">
    <citation type="journal article" date="2018" name="Front. Microbiol.">
        <title>Genome-Wide Analysis of Corynespora cassiicola Leaf Fall Disease Putative Effectors.</title>
        <authorList>
            <person name="Lopez D."/>
            <person name="Ribeiro S."/>
            <person name="Label P."/>
            <person name="Fumanal B."/>
            <person name="Venisse J.S."/>
            <person name="Kohler A."/>
            <person name="de Oliveira R.R."/>
            <person name="Labutti K."/>
            <person name="Lipzen A."/>
            <person name="Lail K."/>
            <person name="Bauer D."/>
            <person name="Ohm R.A."/>
            <person name="Barry K.W."/>
            <person name="Spatafora J."/>
            <person name="Grigoriev I.V."/>
            <person name="Martin F.M."/>
            <person name="Pujade-Renaud V."/>
        </authorList>
    </citation>
    <scope>NUCLEOTIDE SEQUENCE [LARGE SCALE GENOMIC DNA]</scope>
    <source>
        <strain evidence="1 2">Philippines</strain>
    </source>
</reference>
<dbReference type="EMBL" id="KZ678135">
    <property type="protein sequence ID" value="PSN66913.1"/>
    <property type="molecule type" value="Genomic_DNA"/>
</dbReference>
<dbReference type="OrthoDB" id="4538483at2759"/>
<evidence type="ECO:0000313" key="2">
    <source>
        <dbReference type="Proteomes" id="UP000240883"/>
    </source>
</evidence>
<gene>
    <name evidence="1" type="ORF">BS50DRAFT_573700</name>
</gene>
<proteinExistence type="predicted"/>
<evidence type="ECO:0000313" key="1">
    <source>
        <dbReference type="EMBL" id="PSN66913.1"/>
    </source>
</evidence>